<evidence type="ECO:0000313" key="2">
    <source>
        <dbReference type="EMBL" id="ABQ20429.1"/>
    </source>
</evidence>
<keyword evidence="1" id="KW-0732">Signal</keyword>
<dbReference type="EMBL" id="CP000627">
    <property type="protein sequence ID" value="ABQ20429.1"/>
    <property type="molecule type" value="Genomic_DNA"/>
</dbReference>
<sequence>MRQINLFILNTLFLLFAPLSAAEWMVTPSVGYTLGGKVLDQAGRQYDLENSSSYALAIETTYDNGRIGLFYSTEPTEVQTLVNQDASIHYLHFQSSIYYPVAEKLSSFIGLGIGGAYTDVAWADKKFGFSASAFGGVEYRIASNVALNAQLRWLGTMVDNDSSAICTLPSSESCVVKFKSDWLNQATAYVGFTIRF</sequence>
<dbReference type="AlphaFoldDB" id="A0A0H3AJ61"/>
<dbReference type="Gene3D" id="2.40.160.20">
    <property type="match status" value="1"/>
</dbReference>
<dbReference type="RefSeq" id="WP_001248969.1">
    <property type="nucleotide sequence ID" value="NC_009457.1"/>
</dbReference>
<organism evidence="2 3">
    <name type="scientific">Vibrio cholerae serotype O1 (strain ATCC 39541 / Classical Ogawa 395 / O395)</name>
    <dbReference type="NCBI Taxonomy" id="345073"/>
    <lineage>
        <taxon>Bacteria</taxon>
        <taxon>Pseudomonadati</taxon>
        <taxon>Pseudomonadota</taxon>
        <taxon>Gammaproteobacteria</taxon>
        <taxon>Vibrionales</taxon>
        <taxon>Vibrionaceae</taxon>
        <taxon>Vibrio</taxon>
    </lineage>
</organism>
<evidence type="ECO:0000313" key="3">
    <source>
        <dbReference type="Proteomes" id="UP000000249"/>
    </source>
</evidence>
<dbReference type="KEGG" id="vco:VC0395_A1597"/>
<dbReference type="InterPro" id="IPR011250">
    <property type="entry name" value="OMP/PagP_B-barrel"/>
</dbReference>
<accession>A0A0H3AJ61</accession>
<dbReference type="KEGG" id="vcr:VC395_2126"/>
<feature type="chain" id="PRO_5030008185" description="Outer membrane protein beta-barrel domain-containing protein" evidence="1">
    <location>
        <begin position="22"/>
        <end position="196"/>
    </location>
</feature>
<dbReference type="OrthoDB" id="6308600at2"/>
<evidence type="ECO:0000256" key="1">
    <source>
        <dbReference type="SAM" id="SignalP"/>
    </source>
</evidence>
<dbReference type="eggNOG" id="COG3637">
    <property type="taxonomic scope" value="Bacteria"/>
</dbReference>
<proteinExistence type="predicted"/>
<name>A0A0H3AJ61_VIBC3</name>
<reference evidence="2 3" key="1">
    <citation type="submission" date="2007-03" db="EMBL/GenBank/DDBJ databases">
        <authorList>
            <person name="Heidelberg J."/>
        </authorList>
    </citation>
    <scope>NUCLEOTIDE SEQUENCE [LARGE SCALE GENOMIC DNA]</scope>
    <source>
        <strain evidence="3">ATCC 39541 / Classical Ogawa 395 / O395</strain>
    </source>
</reference>
<protein>
    <recommendedName>
        <fullName evidence="4">Outer membrane protein beta-barrel domain-containing protein</fullName>
    </recommendedName>
</protein>
<feature type="signal peptide" evidence="1">
    <location>
        <begin position="1"/>
        <end position="21"/>
    </location>
</feature>
<evidence type="ECO:0008006" key="4">
    <source>
        <dbReference type="Google" id="ProtNLM"/>
    </source>
</evidence>
<dbReference type="SUPFAM" id="SSF56925">
    <property type="entry name" value="OMPA-like"/>
    <property type="match status" value="1"/>
</dbReference>
<gene>
    <name evidence="2" type="ordered locus">VC0395_A1597</name>
</gene>
<dbReference type="PATRIC" id="fig|345073.21.peg.2053"/>
<dbReference type="Proteomes" id="UP000000249">
    <property type="component" value="Chromosome 1"/>
</dbReference>